<dbReference type="AlphaFoldDB" id="A0A0K8R2W9"/>
<evidence type="ECO:0000313" key="2">
    <source>
        <dbReference type="EMBL" id="JAA65427.1"/>
    </source>
</evidence>
<proteinExistence type="evidence at transcript level"/>
<dbReference type="Gene3D" id="2.40.128.20">
    <property type="match status" value="1"/>
</dbReference>
<dbReference type="InterPro" id="IPR002970">
    <property type="entry name" value="Tick_his-bd"/>
</dbReference>
<keyword evidence="1" id="KW-0732">Signal</keyword>
<feature type="signal peptide" evidence="1">
    <location>
        <begin position="1"/>
        <end position="20"/>
    </location>
</feature>
<reference evidence="2" key="1">
    <citation type="submission" date="2012-12" db="EMBL/GenBank/DDBJ databases">
        <title>Identification and characterization of a phenylalanine ammonia-lyase gene family in Isatis indigotica Fort.</title>
        <authorList>
            <person name="Liu Q."/>
            <person name="Chen J."/>
            <person name="Zhou X."/>
            <person name="Di P."/>
            <person name="Xiao Y."/>
            <person name="Xuan H."/>
            <person name="Zhang L."/>
            <person name="Chen W."/>
        </authorList>
    </citation>
    <scope>NUCLEOTIDE SEQUENCE</scope>
    <source>
        <tissue evidence="2">Salivary gland</tissue>
    </source>
</reference>
<feature type="chain" id="PRO_5005515906" evidence="1">
    <location>
        <begin position="21"/>
        <end position="201"/>
    </location>
</feature>
<dbReference type="SUPFAM" id="SSF50814">
    <property type="entry name" value="Lipocalins"/>
    <property type="match status" value="1"/>
</dbReference>
<accession>A0A0K8R2W9</accession>
<sequence>MKTFLRVALAIMYAFTSSNAEGCNCYPEDILESITDILEFRDAWNFFNTTKRLYLLQISLTVHLWGKQCIILERSSVAFPNIVSRLIYIDALKPPSQARQTKEVTLTMEGRSESKSKSTHFSTKDLPGYGQTFPVVYLDSKCIIFLLTSNALGRRGCAILVKASERDKKLDHCKIIFKFFCGENYQLVYQKYPCDELLPYN</sequence>
<organism evidence="2">
    <name type="scientific">Ixodes ricinus</name>
    <name type="common">Common tick</name>
    <name type="synonym">Acarus ricinus</name>
    <dbReference type="NCBI Taxonomy" id="34613"/>
    <lineage>
        <taxon>Eukaryota</taxon>
        <taxon>Metazoa</taxon>
        <taxon>Ecdysozoa</taxon>
        <taxon>Arthropoda</taxon>
        <taxon>Chelicerata</taxon>
        <taxon>Arachnida</taxon>
        <taxon>Acari</taxon>
        <taxon>Parasitiformes</taxon>
        <taxon>Ixodida</taxon>
        <taxon>Ixodoidea</taxon>
        <taxon>Ixodidae</taxon>
        <taxon>Ixodinae</taxon>
        <taxon>Ixodes</taxon>
    </lineage>
</organism>
<dbReference type="InterPro" id="IPR012674">
    <property type="entry name" value="Calycin"/>
</dbReference>
<evidence type="ECO:0000256" key="1">
    <source>
        <dbReference type="SAM" id="SignalP"/>
    </source>
</evidence>
<protein>
    <submittedName>
        <fullName evidence="2">Putative salivary lipocalin</fullName>
    </submittedName>
</protein>
<dbReference type="Pfam" id="PF02098">
    <property type="entry name" value="His_binding"/>
    <property type="match status" value="1"/>
</dbReference>
<dbReference type="GO" id="GO:0030682">
    <property type="term" value="P:symbiont-mediated perturbation of host defenses"/>
    <property type="evidence" value="ECO:0007669"/>
    <property type="project" value="InterPro"/>
</dbReference>
<dbReference type="GO" id="GO:0043176">
    <property type="term" value="F:amine binding"/>
    <property type="evidence" value="ECO:0007669"/>
    <property type="project" value="InterPro"/>
</dbReference>
<name>A0A0K8R2W9_IXORI</name>
<dbReference type="EMBL" id="GADI01008381">
    <property type="protein sequence ID" value="JAA65427.1"/>
    <property type="molecule type" value="mRNA"/>
</dbReference>